<gene>
    <name evidence="2" type="ORF">C7383_111132</name>
</gene>
<dbReference type="SUPFAM" id="SSF54523">
    <property type="entry name" value="Pili subunits"/>
    <property type="match status" value="1"/>
</dbReference>
<dbReference type="RefSeq" id="WP_109747588.1">
    <property type="nucleotide sequence ID" value="NZ_CABJAT010000006.1"/>
</dbReference>
<dbReference type="Pfam" id="PF07963">
    <property type="entry name" value="N_methyl"/>
    <property type="match status" value="1"/>
</dbReference>
<protein>
    <submittedName>
        <fullName evidence="2">Prepilin-type N-terminal cleavage/methylation domain-containing protein</fullName>
    </submittedName>
</protein>
<feature type="transmembrane region" description="Helical" evidence="1">
    <location>
        <begin position="28"/>
        <end position="50"/>
    </location>
</feature>
<name>A0AB73T1C4_9FIRM</name>
<dbReference type="InterPro" id="IPR045584">
    <property type="entry name" value="Pilin-like"/>
</dbReference>
<keyword evidence="1" id="KW-0812">Transmembrane</keyword>
<evidence type="ECO:0000313" key="2">
    <source>
        <dbReference type="EMBL" id="PWJ73796.1"/>
    </source>
</evidence>
<dbReference type="Gene3D" id="3.30.700.10">
    <property type="entry name" value="Glycoprotein, Type 4 Pilin"/>
    <property type="match status" value="1"/>
</dbReference>
<accession>A0AB73T1C4</accession>
<dbReference type="AlphaFoldDB" id="A0AB73T1C4"/>
<dbReference type="EMBL" id="QGGY01000011">
    <property type="protein sequence ID" value="PWJ73796.1"/>
    <property type="molecule type" value="Genomic_DNA"/>
</dbReference>
<sequence length="289" mass="31960">MTERYNQDVKANTTGGISDKSGFTLVELIVVLVILAILAAILVPALLGWIDKAKEKGVILECREVVHASQATATEIYGKKGEVTVFDVRASETKAEILKLADVTGTIQNISINNNHIINYLRYRTADGIVVTYNIDADVRYVIGSSYSADAKGYYDWVDDARVDKNLNYDLKGTQELQKVFKEENGGEFPGLTEWEAQLIDAPSDNNLEWRPYMADGTVLLGAAAPSSNLNVNLLFYNGNYYYHENGYGKKDGASITDKGNFDVSVLDAAPSSKEYQKDGKATWIRYDP</sequence>
<dbReference type="InterPro" id="IPR012902">
    <property type="entry name" value="N_methyl_site"/>
</dbReference>
<dbReference type="Proteomes" id="UP000245412">
    <property type="component" value="Unassembled WGS sequence"/>
</dbReference>
<proteinExistence type="predicted"/>
<keyword evidence="3" id="KW-1185">Reference proteome</keyword>
<evidence type="ECO:0000313" key="3">
    <source>
        <dbReference type="Proteomes" id="UP000245412"/>
    </source>
</evidence>
<evidence type="ECO:0000256" key="1">
    <source>
        <dbReference type="SAM" id="Phobius"/>
    </source>
</evidence>
<comment type="caution">
    <text evidence="2">The sequence shown here is derived from an EMBL/GenBank/DDBJ whole genome shotgun (WGS) entry which is preliminary data.</text>
</comment>
<dbReference type="NCBIfam" id="TIGR02532">
    <property type="entry name" value="IV_pilin_GFxxxE"/>
    <property type="match status" value="1"/>
</dbReference>
<reference evidence="2 3" key="1">
    <citation type="submission" date="2018-05" db="EMBL/GenBank/DDBJ databases">
        <authorList>
            <person name="Goeker M."/>
            <person name="Huntemann M."/>
            <person name="Clum A."/>
            <person name="Pillay M."/>
            <person name="Palaniappan K."/>
            <person name="Varghese N."/>
            <person name="Mikhailova N."/>
            <person name="Stamatis D."/>
            <person name="Reddy T."/>
            <person name="Daum C."/>
            <person name="Shapiro N."/>
            <person name="Ivanova N."/>
            <person name="Kyrpides N."/>
            <person name="Woyke T."/>
        </authorList>
    </citation>
    <scope>NUCLEOTIDE SEQUENCE [LARGE SCALE GENOMIC DNA]</scope>
    <source>
        <strain evidence="2 3">DSM 26524</strain>
    </source>
</reference>
<organism evidence="2 3">
    <name type="scientific">Murimonas intestini</name>
    <dbReference type="NCBI Taxonomy" id="1337051"/>
    <lineage>
        <taxon>Bacteria</taxon>
        <taxon>Bacillati</taxon>
        <taxon>Bacillota</taxon>
        <taxon>Clostridia</taxon>
        <taxon>Lachnospirales</taxon>
        <taxon>Lachnospiraceae</taxon>
        <taxon>Murimonas</taxon>
    </lineage>
</organism>
<keyword evidence="1" id="KW-0472">Membrane</keyword>
<keyword evidence="1" id="KW-1133">Transmembrane helix</keyword>
<dbReference type="PROSITE" id="PS00409">
    <property type="entry name" value="PROKAR_NTER_METHYL"/>
    <property type="match status" value="1"/>
</dbReference>